<organism evidence="4 5">
    <name type="scientific">Tectimicrobiota bacterium</name>
    <dbReference type="NCBI Taxonomy" id="2528274"/>
    <lineage>
        <taxon>Bacteria</taxon>
        <taxon>Pseudomonadati</taxon>
        <taxon>Nitrospinota/Tectimicrobiota group</taxon>
        <taxon>Candidatus Tectimicrobiota</taxon>
    </lineage>
</organism>
<dbReference type="Proteomes" id="UP000712673">
    <property type="component" value="Unassembled WGS sequence"/>
</dbReference>
<feature type="non-terminal residue" evidence="4">
    <location>
        <position position="1"/>
    </location>
</feature>
<evidence type="ECO:0000256" key="2">
    <source>
        <dbReference type="ARBA" id="ARBA00022840"/>
    </source>
</evidence>
<keyword evidence="1" id="KW-0547">Nucleotide-binding</keyword>
<dbReference type="PANTHER" id="PTHR16305:SF28">
    <property type="entry name" value="GUANYLATE CYCLASE DOMAIN-CONTAINING PROTEIN"/>
    <property type="match status" value="1"/>
</dbReference>
<keyword evidence="2" id="KW-0067">ATP-binding</keyword>
<feature type="domain" description="Orc1-like AAA ATPase" evidence="3">
    <location>
        <begin position="21"/>
        <end position="187"/>
    </location>
</feature>
<protein>
    <recommendedName>
        <fullName evidence="3">Orc1-like AAA ATPase domain-containing protein</fullName>
    </recommendedName>
</protein>
<dbReference type="SUPFAM" id="SSF52540">
    <property type="entry name" value="P-loop containing nucleoside triphosphate hydrolases"/>
    <property type="match status" value="1"/>
</dbReference>
<dbReference type="InterPro" id="IPR011990">
    <property type="entry name" value="TPR-like_helical_dom_sf"/>
</dbReference>
<dbReference type="SUPFAM" id="SSF48452">
    <property type="entry name" value="TPR-like"/>
    <property type="match status" value="2"/>
</dbReference>
<dbReference type="PANTHER" id="PTHR16305">
    <property type="entry name" value="TESTICULAR SOLUBLE ADENYLYL CYCLASE"/>
    <property type="match status" value="1"/>
</dbReference>
<gene>
    <name evidence="4" type="ORF">FJZ47_22125</name>
</gene>
<comment type="caution">
    <text evidence="4">The sequence shown here is derived from an EMBL/GenBank/DDBJ whole genome shotgun (WGS) entry which is preliminary data.</text>
</comment>
<sequence length="775" mass="85252">TCKSIIHWVFSGNRNCALPKAGQSQVVALVGEAGVGKSRLVYEIVHAHQTQGWRVLESASVSYGKATPYFPVIELLKRYAHIEDNDDVRTVRAKITGQVLTLDDTLQDTLPALLALLDALPPDSPFWALDPPQRRQRIMAALKRLLLRESQEQPLLLVFEDLHWIDAETQALLDSLLDNLPAVRLLLFVNYRPEYAHGWSATPGYTAIHLDPLPLANAEVFLHTLLGDDPELKPLMQLLIVRTEGNPFFLEESVRTLVETAMLVGQPGAYRLGRSLDHLQVPATVQAMLAARLDRLPPEEKHLVQTAAVIGTNVSLPLLQAIAKLSEDTLYRALAHLQAAEFLYEMRLFPERVFTFKHALTHEVAYNSLLHERQRELHADIVEALEHLAEDHLTEQVELLGYHALRGEVWDKALIYFRQAGERALAQSAYREAVGYFEQALSVLHHLPAQQETQKQALALRLALRSALLPSGDSERIITCLHEAEALAAALEDHHRLGQIAGFLSVHFRNRGAYAQALAAAQRALRLVMGNGDTVLQALANLYLGAAHSAQGAYGQAVHCLRQTAAALQGARRQERFGQATLPSVQARAFLAACYAELGCFVEGSTCGDDALQIAETVAHASSLMWASYGLGLLALRQGDVARALIRLERAMGICQEALLRLFFPRMAAALGAAYTLAGRWHDTVPLVTQALAQTTAVEMIGFQVPCGLTLAEAHVHAGRLEEAQTLAEHMLVLTRTQQEQGHEAYALGLLGEIAAQRLASDPTVASTYYRQAPG</sequence>
<dbReference type="GO" id="GO:0005524">
    <property type="term" value="F:ATP binding"/>
    <property type="evidence" value="ECO:0007669"/>
    <property type="project" value="UniProtKB-KW"/>
</dbReference>
<dbReference type="InterPro" id="IPR027417">
    <property type="entry name" value="P-loop_NTPase"/>
</dbReference>
<accession>A0A938B4H9</accession>
<evidence type="ECO:0000256" key="1">
    <source>
        <dbReference type="ARBA" id="ARBA00022741"/>
    </source>
</evidence>
<evidence type="ECO:0000313" key="5">
    <source>
        <dbReference type="Proteomes" id="UP000712673"/>
    </source>
</evidence>
<name>A0A938B4H9_UNCTE</name>
<dbReference type="Gene3D" id="1.25.40.10">
    <property type="entry name" value="Tetratricopeptide repeat domain"/>
    <property type="match status" value="2"/>
</dbReference>
<dbReference type="Pfam" id="PF13191">
    <property type="entry name" value="AAA_16"/>
    <property type="match status" value="1"/>
</dbReference>
<dbReference type="AlphaFoldDB" id="A0A938B4H9"/>
<dbReference type="InterPro" id="IPR041664">
    <property type="entry name" value="AAA_16"/>
</dbReference>
<evidence type="ECO:0000259" key="3">
    <source>
        <dbReference type="Pfam" id="PF13191"/>
    </source>
</evidence>
<evidence type="ECO:0000313" key="4">
    <source>
        <dbReference type="EMBL" id="MBM3226471.1"/>
    </source>
</evidence>
<dbReference type="GO" id="GO:0004016">
    <property type="term" value="F:adenylate cyclase activity"/>
    <property type="evidence" value="ECO:0007669"/>
    <property type="project" value="TreeGrafter"/>
</dbReference>
<proteinExistence type="predicted"/>
<reference evidence="4" key="1">
    <citation type="submission" date="2019-03" db="EMBL/GenBank/DDBJ databases">
        <title>Lake Tanganyika Metagenome-Assembled Genomes (MAGs).</title>
        <authorList>
            <person name="Tran P."/>
        </authorList>
    </citation>
    <scope>NUCLEOTIDE SEQUENCE</scope>
    <source>
        <strain evidence="4">K_DeepCast_65m_m2_066</strain>
    </source>
</reference>
<dbReference type="GO" id="GO:0005737">
    <property type="term" value="C:cytoplasm"/>
    <property type="evidence" value="ECO:0007669"/>
    <property type="project" value="TreeGrafter"/>
</dbReference>
<dbReference type="EMBL" id="VGLS01000922">
    <property type="protein sequence ID" value="MBM3226471.1"/>
    <property type="molecule type" value="Genomic_DNA"/>
</dbReference>